<dbReference type="InterPro" id="IPR041078">
    <property type="entry name" value="Plavaka"/>
</dbReference>
<dbReference type="Proteomes" id="UP000309038">
    <property type="component" value="Unassembled WGS sequence"/>
</dbReference>
<gene>
    <name evidence="2" type="ORF">EW026_g8016</name>
</gene>
<evidence type="ECO:0008006" key="4">
    <source>
        <dbReference type="Google" id="ProtNLM"/>
    </source>
</evidence>
<organism evidence="2 3">
    <name type="scientific">Hermanssonia centrifuga</name>
    <dbReference type="NCBI Taxonomy" id="98765"/>
    <lineage>
        <taxon>Eukaryota</taxon>
        <taxon>Fungi</taxon>
        <taxon>Dikarya</taxon>
        <taxon>Basidiomycota</taxon>
        <taxon>Agaricomycotina</taxon>
        <taxon>Agaricomycetes</taxon>
        <taxon>Polyporales</taxon>
        <taxon>Meruliaceae</taxon>
        <taxon>Hermanssonia</taxon>
    </lineage>
</organism>
<feature type="compositionally biased region" description="Basic and acidic residues" evidence="1">
    <location>
        <begin position="132"/>
        <end position="143"/>
    </location>
</feature>
<protein>
    <recommendedName>
        <fullName evidence="4">Transposase</fullName>
    </recommendedName>
</protein>
<feature type="compositionally biased region" description="Acidic residues" evidence="1">
    <location>
        <begin position="92"/>
        <end position="104"/>
    </location>
</feature>
<dbReference type="AlphaFoldDB" id="A0A4S4K5X6"/>
<comment type="caution">
    <text evidence="2">The sequence shown here is derived from an EMBL/GenBank/DDBJ whole genome shotgun (WGS) entry which is preliminary data.</text>
</comment>
<sequence>MVFCKGCFTNYSRTGYTSHLTQAKNPACLPHASDHTTQAPAIENHRTSDLDEIQDFEGDFFGADYSMDDFEWDSEVENDPESMPPSVSSMDSDSDSDVSDDDDASPAAMGWEAPRQVTTAENDEEVCGSEPRAAEREIPEYDPISRQRIETALRQSVHIQAFPDTTGAGSPVLEGGIPNSHPAGYGLYEEQLRKMCDKSHSRDYAPFSSKLEWEVARWAKLRGAGSTALADLLSINGVQRKLGLSFKNARELNKIIDSLPAQRPKFKCEQIVVAGEGFDVYFRDVIECIRALYGESRFARHLVFLPERHYADADRTMRLYHDMHTGKWWWAVQKSVEANTPGATIIPIIISSDKTQVTLFSNKTAYPIYLTIGNLPKDIRSKPSQRGQILLGYLPTSKLEHVTNKAARRRMLANVFHACLGRILAPLRKPGVDGLPMTSGDGVTRRGHPIFAAFVGDYPEQILVTGVKSGQCPVCDVPHDELGDHCSLSHAFRDINKVLDVLDTADESPTEFMRACADAGIKPIYEPFWRHLPYADIYLSITPDILHQLFQGLVKHLVAWIKSAYDPAEIDARCRRLPLNHNIHLFFKGITSLSRLTGREHSDICRILLGFIIDMRLLNNLHSGMLVRAVRAMLDFVYLAQYPIHSDETLASLQDALCRFHDNKNVFVTLGIRAHFHFPKAHFPQHYRFLIESLGTADNFNTEYTERLHIDFAKDAYRASNRKDEFPQMTLWLERKEKVLRHDQYIQWCEAGRLPLQIINPLHKLHTSHVKMTRYPSAKAVPFDRLANQYGANDFRFCLSRGPTGGESSAAVSNSGYIS</sequence>
<name>A0A4S4K5X6_9APHY</name>
<dbReference type="EMBL" id="SGPJ01000761">
    <property type="protein sequence ID" value="THG93141.1"/>
    <property type="molecule type" value="Genomic_DNA"/>
</dbReference>
<feature type="region of interest" description="Disordered" evidence="1">
    <location>
        <begin position="75"/>
        <end position="143"/>
    </location>
</feature>
<evidence type="ECO:0000313" key="2">
    <source>
        <dbReference type="EMBL" id="THG93141.1"/>
    </source>
</evidence>
<evidence type="ECO:0000313" key="3">
    <source>
        <dbReference type="Proteomes" id="UP000309038"/>
    </source>
</evidence>
<dbReference type="Pfam" id="PF18759">
    <property type="entry name" value="Plavaka"/>
    <property type="match status" value="1"/>
</dbReference>
<accession>A0A4S4K5X6</accession>
<keyword evidence="3" id="KW-1185">Reference proteome</keyword>
<proteinExistence type="predicted"/>
<evidence type="ECO:0000256" key="1">
    <source>
        <dbReference type="SAM" id="MobiDB-lite"/>
    </source>
</evidence>
<reference evidence="2 3" key="1">
    <citation type="submission" date="2019-02" db="EMBL/GenBank/DDBJ databases">
        <title>Genome sequencing of the rare red list fungi Phlebia centrifuga.</title>
        <authorList>
            <person name="Buettner E."/>
            <person name="Kellner H."/>
        </authorList>
    </citation>
    <scope>NUCLEOTIDE SEQUENCE [LARGE SCALE GENOMIC DNA]</scope>
    <source>
        <strain evidence="2 3">DSM 108282</strain>
    </source>
</reference>